<proteinExistence type="predicted"/>
<dbReference type="Gene3D" id="3.40.50.1110">
    <property type="entry name" value="SGNH hydrolase"/>
    <property type="match status" value="1"/>
</dbReference>
<reference evidence="1 2" key="1">
    <citation type="journal article" date="2012" name="Genome Biol.">
        <title>Genome and low-iron response of an oceanic diatom adapted to chronic iron limitation.</title>
        <authorList>
            <person name="Lommer M."/>
            <person name="Specht M."/>
            <person name="Roy A.S."/>
            <person name="Kraemer L."/>
            <person name="Andreson R."/>
            <person name="Gutowska M.A."/>
            <person name="Wolf J."/>
            <person name="Bergner S.V."/>
            <person name="Schilhabel M.B."/>
            <person name="Klostermeier U.C."/>
            <person name="Beiko R.G."/>
            <person name="Rosenstiel P."/>
            <person name="Hippler M."/>
            <person name="Laroche J."/>
        </authorList>
    </citation>
    <scope>NUCLEOTIDE SEQUENCE [LARGE SCALE GENOMIC DNA]</scope>
    <source>
        <strain evidence="1 2">CCMP1005</strain>
    </source>
</reference>
<evidence type="ECO:0000313" key="1">
    <source>
        <dbReference type="EMBL" id="EJK66090.1"/>
    </source>
</evidence>
<dbReference type="Proteomes" id="UP000266841">
    <property type="component" value="Unassembled WGS sequence"/>
</dbReference>
<comment type="caution">
    <text evidence="1">The sequence shown here is derived from an EMBL/GenBank/DDBJ whole genome shotgun (WGS) entry which is preliminary data.</text>
</comment>
<sequence>MVKSPLGSALLLGLGLAASSVAIFVLVLSSRKESTAENTNLRRRLGLHLIDPHTIEIKGEVPAAAAFDVSSDQLLPPCGLHNVGTGRWTYEHHPALEGNFPFKEADPSTAQWTPLACTLPDLDWRPSEVVRCAEGRGIRSIVLLGGSTSAYIIEDFKHWLEQDDGDGLSTPELVNFHGKNRGNNALVRGLQLQAIHMSSARAGAWNRFFDDPRFFENTLVIFNSVLWDMRANDLPGYMANVNGLADAFRKYKSDHPTNRVVWRSSGTPNWNRLDVDKGQARARERLLNPDAVMVYNMVAAEAMSSRGIDVFDDYFMVLGRPEETRGEMDGLHPSTALNVELMRLLLSVVCNE</sequence>
<dbReference type="EMBL" id="AGNL01015277">
    <property type="protein sequence ID" value="EJK66090.1"/>
    <property type="molecule type" value="Genomic_DNA"/>
</dbReference>
<organism evidence="1 2">
    <name type="scientific">Thalassiosira oceanica</name>
    <name type="common">Marine diatom</name>
    <dbReference type="NCBI Taxonomy" id="159749"/>
    <lineage>
        <taxon>Eukaryota</taxon>
        <taxon>Sar</taxon>
        <taxon>Stramenopiles</taxon>
        <taxon>Ochrophyta</taxon>
        <taxon>Bacillariophyta</taxon>
        <taxon>Coscinodiscophyceae</taxon>
        <taxon>Thalassiosirophycidae</taxon>
        <taxon>Thalassiosirales</taxon>
        <taxon>Thalassiosiraceae</taxon>
        <taxon>Thalassiosira</taxon>
    </lineage>
</organism>
<protein>
    <submittedName>
        <fullName evidence="1">Uncharacterized protein</fullName>
    </submittedName>
</protein>
<dbReference type="AlphaFoldDB" id="K0SL64"/>
<gene>
    <name evidence="1" type="ORF">THAOC_13003</name>
</gene>
<dbReference type="InterPro" id="IPR036514">
    <property type="entry name" value="SGNH_hydro_sf"/>
</dbReference>
<accession>K0SL64</accession>
<name>K0SL64_THAOC</name>
<evidence type="ECO:0000313" key="2">
    <source>
        <dbReference type="Proteomes" id="UP000266841"/>
    </source>
</evidence>
<keyword evidence="2" id="KW-1185">Reference proteome</keyword>